<comment type="pathway">
    <text evidence="2 10">Protein modification; peptidyl-diphthamide biosynthesis.</text>
</comment>
<dbReference type="GO" id="GO:0046872">
    <property type="term" value="F:metal ion binding"/>
    <property type="evidence" value="ECO:0007669"/>
    <property type="project" value="UniProtKB-KW"/>
</dbReference>
<proteinExistence type="inferred from homology"/>
<evidence type="ECO:0000313" key="11">
    <source>
        <dbReference type="EMBL" id="MBN2067927.1"/>
    </source>
</evidence>
<dbReference type="PANTHER" id="PTHR10762:SF1">
    <property type="entry name" value="2-(3-AMINO-3-CARBOXYPROPYL)HISTIDINE SYNTHASE SUBUNIT 1"/>
    <property type="match status" value="1"/>
</dbReference>
<dbReference type="PIRSF" id="PIRSF004967">
    <property type="entry name" value="DPH1"/>
    <property type="match status" value="1"/>
</dbReference>
<comment type="similarity">
    <text evidence="10">Belongs to the DPH1/DPH2 family.</text>
</comment>
<sequence length="333" mass="36432">MLQIDMKSAIATVKSKRAKKVAVQIPEGLKTKLTEIVKEVEEKTGAAVFSFVEPCFGACDLGDAWAKELGAELLLHFGHTQILGQSKIPTVYLPLEYNLEGKKLETALKKLDELLRAGKMKKVALCTTIQYLPCLQELKKALGKKGFSVLIGKGKGAEAGQVLGCNYSAVKSVAGKADAVAFFGDGLFHPLGISFCCKKPVFLLNPIEGRAEQLKEQRDLLLRKRIAMVEKVKQAKTVGIWVSTKRGQQRAKLAMELKKKFEGRGKAAFIFASGLLNPEYLLGVQVEAIVSTACPRIALDDSSSFKQAIVNPNEALIALGERKFEEFEFDELA</sequence>
<evidence type="ECO:0000256" key="10">
    <source>
        <dbReference type="PIRNR" id="PIRNR004967"/>
    </source>
</evidence>
<evidence type="ECO:0000256" key="9">
    <source>
        <dbReference type="ARBA" id="ARBA00048403"/>
    </source>
</evidence>
<evidence type="ECO:0000256" key="7">
    <source>
        <dbReference type="ARBA" id="ARBA00023004"/>
    </source>
</evidence>
<keyword evidence="7 10" id="KW-0408">Iron</keyword>
<accession>A0A938YXE9</accession>
<comment type="cofactor">
    <cofactor evidence="1 10">
        <name>[4Fe-4S] cluster</name>
        <dbReference type="ChEBI" id="CHEBI:49883"/>
    </cofactor>
</comment>
<keyword evidence="4 10" id="KW-0808">Transferase</keyword>
<dbReference type="Gene3D" id="3.40.50.11840">
    <property type="entry name" value="Diphthamide synthesis DPH1/DPH2 domain 1"/>
    <property type="match status" value="1"/>
</dbReference>
<comment type="catalytic activity">
    <reaction evidence="9 10">
        <text>L-histidyl-[translation elongation factor 2] + S-adenosyl-L-methionine = 2-[(3S)-amino-3-carboxypropyl]-L-histidyl-[translation elongation factor 2] + S-methyl-5'-thioadenosine + H(+)</text>
        <dbReference type="Rhea" id="RHEA:36783"/>
        <dbReference type="Rhea" id="RHEA-COMP:9748"/>
        <dbReference type="Rhea" id="RHEA-COMP:9749"/>
        <dbReference type="ChEBI" id="CHEBI:15378"/>
        <dbReference type="ChEBI" id="CHEBI:17509"/>
        <dbReference type="ChEBI" id="CHEBI:29979"/>
        <dbReference type="ChEBI" id="CHEBI:59789"/>
        <dbReference type="ChEBI" id="CHEBI:73995"/>
        <dbReference type="EC" id="2.5.1.108"/>
    </reaction>
</comment>
<dbReference type="PANTHER" id="PTHR10762">
    <property type="entry name" value="DIPHTHAMIDE BIOSYNTHESIS PROTEIN"/>
    <property type="match status" value="1"/>
</dbReference>
<evidence type="ECO:0000256" key="6">
    <source>
        <dbReference type="ARBA" id="ARBA00022723"/>
    </source>
</evidence>
<dbReference type="InterPro" id="IPR042264">
    <property type="entry name" value="DPH1/DPH2_2"/>
</dbReference>
<keyword evidence="5 10" id="KW-0949">S-adenosyl-L-methionine</keyword>
<dbReference type="EMBL" id="JAFGDB010000100">
    <property type="protein sequence ID" value="MBN2067927.1"/>
    <property type="molecule type" value="Genomic_DNA"/>
</dbReference>
<dbReference type="InterPro" id="IPR035435">
    <property type="entry name" value="DPH1/DPH2_euk_archaea"/>
</dbReference>
<dbReference type="InterPro" id="IPR042265">
    <property type="entry name" value="DPH1/DPH2_3"/>
</dbReference>
<evidence type="ECO:0000256" key="1">
    <source>
        <dbReference type="ARBA" id="ARBA00001966"/>
    </source>
</evidence>
<dbReference type="NCBIfam" id="TIGR00322">
    <property type="entry name" value="diphth2_R"/>
    <property type="match status" value="1"/>
</dbReference>
<dbReference type="Gene3D" id="3.40.50.11860">
    <property type="entry name" value="Diphthamide synthesis DPH1/DPH2 domain 3"/>
    <property type="match status" value="1"/>
</dbReference>
<keyword evidence="10" id="KW-0004">4Fe-4S</keyword>
<comment type="function">
    <text evidence="10">Catalyzes the first step of diphthamide biosynthesis, i.e. the transfer of the 3-amino-3-carboxypropyl group from S-adenosyl-L-methionine (SAM) to the C2 position of the imidazole ring of the target histidine residue in translation elongation factor 2 (EF-2).</text>
</comment>
<dbReference type="InterPro" id="IPR016435">
    <property type="entry name" value="DPH1/DPH2"/>
</dbReference>
<dbReference type="AlphaFoldDB" id="A0A938YXE9"/>
<comment type="caution">
    <text evidence="11">The sequence shown here is derived from an EMBL/GenBank/DDBJ whole genome shotgun (WGS) entry which is preliminary data.</text>
</comment>
<keyword evidence="6 10" id="KW-0479">Metal-binding</keyword>
<dbReference type="InterPro" id="IPR042263">
    <property type="entry name" value="DPH1/DPH2_1"/>
</dbReference>
<name>A0A938YXE9_9ARCH</name>
<dbReference type="SFLD" id="SFLDS00032">
    <property type="entry name" value="Radical_SAM_3-amino-3-carboxyp"/>
    <property type="match status" value="1"/>
</dbReference>
<evidence type="ECO:0000256" key="8">
    <source>
        <dbReference type="ARBA" id="ARBA00023014"/>
    </source>
</evidence>
<dbReference type="Proteomes" id="UP000809243">
    <property type="component" value="Unassembled WGS sequence"/>
</dbReference>
<organism evidence="11 12">
    <name type="scientific">Candidatus Iainarchaeum sp</name>
    <dbReference type="NCBI Taxonomy" id="3101447"/>
    <lineage>
        <taxon>Archaea</taxon>
        <taxon>Candidatus Iainarchaeota</taxon>
        <taxon>Candidatus Iainarchaeia</taxon>
        <taxon>Candidatus Iainarchaeales</taxon>
        <taxon>Candidatus Iainarchaeaceae</taxon>
        <taxon>Candidatus Iainarchaeum</taxon>
    </lineage>
</organism>
<gene>
    <name evidence="11" type="primary">dph2</name>
    <name evidence="11" type="ORF">JW744_05660</name>
</gene>
<dbReference type="Gene3D" id="3.40.50.11850">
    <property type="entry name" value="Diphthamide synthesis DPH1/DPH2 domain 2"/>
    <property type="match status" value="1"/>
</dbReference>
<reference evidence="11" key="1">
    <citation type="submission" date="2021-01" db="EMBL/GenBank/DDBJ databases">
        <title>Active Sulfur Cycling in an Early Earth Analoge.</title>
        <authorList>
            <person name="Hahn C.R."/>
            <person name="Youssef N.H."/>
            <person name="Elshahed M."/>
        </authorList>
    </citation>
    <scope>NUCLEOTIDE SEQUENCE</scope>
    <source>
        <strain evidence="11">Zod_Metabat.1151</strain>
    </source>
</reference>
<dbReference type="InterPro" id="IPR022428">
    <property type="entry name" value="Dph2_arc"/>
</dbReference>
<evidence type="ECO:0000256" key="3">
    <source>
        <dbReference type="ARBA" id="ARBA00012221"/>
    </source>
</evidence>
<evidence type="ECO:0000256" key="2">
    <source>
        <dbReference type="ARBA" id="ARBA00005156"/>
    </source>
</evidence>
<evidence type="ECO:0000256" key="4">
    <source>
        <dbReference type="ARBA" id="ARBA00022679"/>
    </source>
</evidence>
<evidence type="ECO:0000256" key="5">
    <source>
        <dbReference type="ARBA" id="ARBA00022691"/>
    </source>
</evidence>
<dbReference type="GO" id="GO:0051539">
    <property type="term" value="F:4 iron, 4 sulfur cluster binding"/>
    <property type="evidence" value="ECO:0007669"/>
    <property type="project" value="UniProtKB-UniRule"/>
</dbReference>
<evidence type="ECO:0000313" key="12">
    <source>
        <dbReference type="Proteomes" id="UP000809243"/>
    </source>
</evidence>
<dbReference type="Pfam" id="PF01866">
    <property type="entry name" value="Diphthamide_syn"/>
    <property type="match status" value="1"/>
</dbReference>
<protein>
    <recommendedName>
        <fullName evidence="3 10">2-(3-amino-3-carboxypropyl)histidine synthase</fullName>
        <ecNumber evidence="3 10">2.5.1.108</ecNumber>
    </recommendedName>
</protein>
<keyword evidence="8 10" id="KW-0411">Iron-sulfur</keyword>
<dbReference type="GO" id="GO:0017183">
    <property type="term" value="P:protein histidyl modification to diphthamide"/>
    <property type="evidence" value="ECO:0007669"/>
    <property type="project" value="UniProtKB-UniRule"/>
</dbReference>
<dbReference type="NCBIfam" id="TIGR03682">
    <property type="entry name" value="arCOG04112"/>
    <property type="match status" value="1"/>
</dbReference>
<dbReference type="GO" id="GO:0090560">
    <property type="term" value="F:2-(3-amino-3-carboxypropyl)histidine synthase activity"/>
    <property type="evidence" value="ECO:0007669"/>
    <property type="project" value="UniProtKB-UniRule"/>
</dbReference>
<dbReference type="FunFam" id="3.40.50.11860:FF:000001">
    <property type="entry name" value="2-(3-amino-3-carboxypropyl)histidine synthase subunit 2"/>
    <property type="match status" value="1"/>
</dbReference>
<dbReference type="EC" id="2.5.1.108" evidence="3 10"/>